<reference evidence="1 2" key="1">
    <citation type="submission" date="2015-10" db="EMBL/GenBank/DDBJ databases">
        <title>Draft genome sequence of Streptomyces cellostaticus DSM 40189, type strain for the species Streptomyces cellostaticus.</title>
        <authorList>
            <person name="Ruckert C."/>
            <person name="Winkler A."/>
            <person name="Kalinowski J."/>
            <person name="Kampfer P."/>
            <person name="Glaeser S."/>
        </authorList>
    </citation>
    <scope>NUCLEOTIDE SEQUENCE [LARGE SCALE GENOMIC DNA]</scope>
    <source>
        <strain evidence="1 2">DSM 40189</strain>
    </source>
</reference>
<keyword evidence="2" id="KW-1185">Reference proteome</keyword>
<evidence type="ECO:0000313" key="1">
    <source>
        <dbReference type="EMBL" id="KUM91093.1"/>
    </source>
</evidence>
<gene>
    <name evidence="1" type="ORF">AQI88_38575</name>
</gene>
<accession>A0A101NDA1</accession>
<organism evidence="1 2">
    <name type="scientific">Streptomyces cellostaticus</name>
    <dbReference type="NCBI Taxonomy" id="67285"/>
    <lineage>
        <taxon>Bacteria</taxon>
        <taxon>Bacillati</taxon>
        <taxon>Actinomycetota</taxon>
        <taxon>Actinomycetes</taxon>
        <taxon>Kitasatosporales</taxon>
        <taxon>Streptomycetaceae</taxon>
        <taxon>Streptomyces</taxon>
    </lineage>
</organism>
<dbReference type="RefSeq" id="WP_067009480.1">
    <property type="nucleotide sequence ID" value="NZ_BNDU01000002.1"/>
</dbReference>
<dbReference type="AlphaFoldDB" id="A0A101NDA1"/>
<dbReference type="EMBL" id="LMWL01000084">
    <property type="protein sequence ID" value="KUM91093.1"/>
    <property type="molecule type" value="Genomic_DNA"/>
</dbReference>
<proteinExistence type="predicted"/>
<protein>
    <submittedName>
        <fullName evidence="1">Uncharacterized protein</fullName>
    </submittedName>
</protein>
<sequence>MRLHVFFGCLLAPGGLGPAAREQLATVVLARVNAHIWHRLATGSGPAPKPSRRPVRVHVVKDGTATPRRSSP</sequence>
<dbReference type="OrthoDB" id="4338610at2"/>
<name>A0A101NDA1_9ACTN</name>
<evidence type="ECO:0000313" key="2">
    <source>
        <dbReference type="Proteomes" id="UP000054241"/>
    </source>
</evidence>
<comment type="caution">
    <text evidence="1">The sequence shown here is derived from an EMBL/GenBank/DDBJ whole genome shotgun (WGS) entry which is preliminary data.</text>
</comment>
<dbReference type="Proteomes" id="UP000054241">
    <property type="component" value="Unassembled WGS sequence"/>
</dbReference>